<protein>
    <submittedName>
        <fullName evidence="3">Transcriptional repressor DicA</fullName>
    </submittedName>
</protein>
<dbReference type="STRING" id="36844.SAMN04488501_1253"/>
<dbReference type="PATRIC" id="fig|1121318.3.peg.1242"/>
<organism evidence="3 4">
    <name type="scientific">Clostridium homopropionicum DSM 5847</name>
    <dbReference type="NCBI Taxonomy" id="1121318"/>
    <lineage>
        <taxon>Bacteria</taxon>
        <taxon>Bacillati</taxon>
        <taxon>Bacillota</taxon>
        <taxon>Clostridia</taxon>
        <taxon>Eubacteriales</taxon>
        <taxon>Clostridiaceae</taxon>
        <taxon>Clostridium</taxon>
    </lineage>
</organism>
<sequence length="131" mass="14906">MSSLGYKIKKLRTEAGLTQSDLGKLVGLSKQAISKMENDLNKYLNHELVNRIAFQLKCTPDYLLGLSDERNSTRSNKIQIISIDPDAEVKIEMEKLCGEDLEFAKLILACKKKLSSKDMKRIKKILKTFIE</sequence>
<keyword evidence="4" id="KW-1185">Reference proteome</keyword>
<dbReference type="RefSeq" id="WP_052220810.1">
    <property type="nucleotide sequence ID" value="NZ_LHUR01000016.1"/>
</dbReference>
<dbReference type="PROSITE" id="PS50943">
    <property type="entry name" value="HTH_CROC1"/>
    <property type="match status" value="1"/>
</dbReference>
<feature type="domain" description="HTH cro/C1-type" evidence="2">
    <location>
        <begin position="8"/>
        <end position="63"/>
    </location>
</feature>
<dbReference type="Gene3D" id="1.10.260.40">
    <property type="entry name" value="lambda repressor-like DNA-binding domains"/>
    <property type="match status" value="1"/>
</dbReference>
<proteinExistence type="predicted"/>
<dbReference type="SUPFAM" id="SSF47413">
    <property type="entry name" value="lambda repressor-like DNA-binding domains"/>
    <property type="match status" value="1"/>
</dbReference>
<dbReference type="CDD" id="cd00093">
    <property type="entry name" value="HTH_XRE"/>
    <property type="match status" value="1"/>
</dbReference>
<reference evidence="4" key="1">
    <citation type="submission" date="2015-08" db="EMBL/GenBank/DDBJ databases">
        <title>Genome sequence of the strict anaerobe Clostridium homopropionicum LuHBu1 (DSM 5847T).</title>
        <authorList>
            <person name="Poehlein A."/>
            <person name="Beck M."/>
            <person name="Schiel-Bengelsdorf B."/>
            <person name="Bengelsdorf F.R."/>
            <person name="Daniel R."/>
            <person name="Duerre P."/>
        </authorList>
    </citation>
    <scope>NUCLEOTIDE SEQUENCE [LARGE SCALE GENOMIC DNA]</scope>
    <source>
        <strain evidence="4">DSM 5847</strain>
    </source>
</reference>
<dbReference type="PANTHER" id="PTHR46558:SF11">
    <property type="entry name" value="HTH-TYPE TRANSCRIPTIONAL REGULATOR XRE"/>
    <property type="match status" value="1"/>
</dbReference>
<keyword evidence="1" id="KW-0238">DNA-binding</keyword>
<dbReference type="GO" id="GO:0003677">
    <property type="term" value="F:DNA binding"/>
    <property type="evidence" value="ECO:0007669"/>
    <property type="project" value="UniProtKB-KW"/>
</dbReference>
<evidence type="ECO:0000313" key="4">
    <source>
        <dbReference type="Proteomes" id="UP000037043"/>
    </source>
</evidence>
<dbReference type="SMART" id="SM00530">
    <property type="entry name" value="HTH_XRE"/>
    <property type="match status" value="1"/>
</dbReference>
<dbReference type="InterPro" id="IPR010982">
    <property type="entry name" value="Lambda_DNA-bd_dom_sf"/>
</dbReference>
<evidence type="ECO:0000256" key="1">
    <source>
        <dbReference type="ARBA" id="ARBA00023125"/>
    </source>
</evidence>
<comment type="caution">
    <text evidence="3">The sequence shown here is derived from an EMBL/GenBank/DDBJ whole genome shotgun (WGS) entry which is preliminary data.</text>
</comment>
<accession>A0A0L6ZC05</accession>
<dbReference type="InterPro" id="IPR001387">
    <property type="entry name" value="Cro/C1-type_HTH"/>
</dbReference>
<evidence type="ECO:0000313" key="3">
    <source>
        <dbReference type="EMBL" id="KOA20318.1"/>
    </source>
</evidence>
<dbReference type="Pfam" id="PF01381">
    <property type="entry name" value="HTH_3"/>
    <property type="match status" value="1"/>
</dbReference>
<evidence type="ECO:0000259" key="2">
    <source>
        <dbReference type="PROSITE" id="PS50943"/>
    </source>
</evidence>
<name>A0A0L6ZC05_9CLOT</name>
<dbReference type="EMBL" id="LHUR01000016">
    <property type="protein sequence ID" value="KOA20318.1"/>
    <property type="molecule type" value="Genomic_DNA"/>
</dbReference>
<dbReference type="Proteomes" id="UP000037043">
    <property type="component" value="Unassembled WGS sequence"/>
</dbReference>
<dbReference type="PANTHER" id="PTHR46558">
    <property type="entry name" value="TRACRIPTIONAL REGULATORY PROTEIN-RELATED-RELATED"/>
    <property type="match status" value="1"/>
</dbReference>
<gene>
    <name evidence="3" type="ORF">CLHOM_12300</name>
</gene>
<dbReference type="AlphaFoldDB" id="A0A0L6ZC05"/>